<dbReference type="InterPro" id="IPR027417">
    <property type="entry name" value="P-loop_NTPase"/>
</dbReference>
<dbReference type="AlphaFoldDB" id="W7C6L7"/>
<evidence type="ECO:0000259" key="1">
    <source>
        <dbReference type="Pfam" id="PF13304"/>
    </source>
</evidence>
<dbReference type="CDD" id="cd00267">
    <property type="entry name" value="ABC_ATPase"/>
    <property type="match status" value="1"/>
</dbReference>
<dbReference type="SUPFAM" id="SSF52540">
    <property type="entry name" value="P-loop containing nucleoside triphosphate hydrolases"/>
    <property type="match status" value="1"/>
</dbReference>
<reference evidence="2 3" key="1">
    <citation type="journal article" date="2014" name="Int. J. Syst. Evol. Microbiol.">
        <title>Listeria floridensis sp. nov., Listeria aquatica sp. nov., Listeria cornellensis sp. nov., Listeria riparia sp. nov. and Listeria grandensis sp. nov., from agricultural and natural environments.</title>
        <authorList>
            <person name="den Bakker H.C."/>
            <person name="Warchocki S."/>
            <person name="Wright E.M."/>
            <person name="Allred A.F."/>
            <person name="Ahlstrom C."/>
            <person name="Manuel C.S."/>
            <person name="Stasiewicz M.J."/>
            <person name="Burrell A."/>
            <person name="Roof S."/>
            <person name="Strawn L."/>
            <person name="Fortes E.D."/>
            <person name="Nightingale K.K."/>
            <person name="Kephart D."/>
            <person name="Wiedmann M."/>
        </authorList>
    </citation>
    <scope>NUCLEOTIDE SEQUENCE [LARGE SCALE GENOMIC DNA]</scope>
    <source>
        <strain evidence="3">FSL F6-969</strain>
    </source>
</reference>
<dbReference type="GO" id="GO:0005524">
    <property type="term" value="F:ATP binding"/>
    <property type="evidence" value="ECO:0007669"/>
    <property type="project" value="InterPro"/>
</dbReference>
<dbReference type="EMBL" id="AODE01000012">
    <property type="protein sequence ID" value="EUJ31286.1"/>
    <property type="molecule type" value="Genomic_DNA"/>
</dbReference>
<dbReference type="RefSeq" id="WP_077913795.1">
    <property type="nucleotide sequence ID" value="NZ_AODE01000012.1"/>
</dbReference>
<organism evidence="2 3">
    <name type="scientific">Listeria cornellensis FSL F6-0969</name>
    <dbReference type="NCBI Taxonomy" id="1265820"/>
    <lineage>
        <taxon>Bacteria</taxon>
        <taxon>Bacillati</taxon>
        <taxon>Bacillota</taxon>
        <taxon>Bacilli</taxon>
        <taxon>Bacillales</taxon>
        <taxon>Listeriaceae</taxon>
        <taxon>Listeria</taxon>
    </lineage>
</organism>
<feature type="domain" description="ATPase AAA-type core" evidence="1">
    <location>
        <begin position="105"/>
        <end position="172"/>
    </location>
</feature>
<dbReference type="PATRIC" id="fig|1265820.5.peg.1115"/>
<evidence type="ECO:0000313" key="2">
    <source>
        <dbReference type="EMBL" id="EUJ31286.1"/>
    </source>
</evidence>
<dbReference type="GO" id="GO:0016887">
    <property type="term" value="F:ATP hydrolysis activity"/>
    <property type="evidence" value="ECO:0007669"/>
    <property type="project" value="InterPro"/>
</dbReference>
<dbReference type="InterPro" id="IPR003959">
    <property type="entry name" value="ATPase_AAA_core"/>
</dbReference>
<name>W7C6L7_9LIST</name>
<evidence type="ECO:0000313" key="3">
    <source>
        <dbReference type="Proteomes" id="UP000019254"/>
    </source>
</evidence>
<dbReference type="Gene3D" id="3.40.50.300">
    <property type="entry name" value="P-loop containing nucleotide triphosphate hydrolases"/>
    <property type="match status" value="1"/>
</dbReference>
<accession>W7C6L7</accession>
<gene>
    <name evidence="2" type="ORF">PCORN_05683</name>
</gene>
<sequence length="241" mass="27542">MVRSTLKNNFLKPEDSLFSSILNTMDSSSKKIIKDMGHQTNFNYLSVYSEKMPISFVNYLDASIEEFCILNQEVNTIKKIPKFKIKFKGSNKEIISEVFELEKYLSSGTIKGISILINMMTVLNTGGYLLIDEIENHLNKTIVINIIDMFTSSLNKNGATLIFTTHYSEILDSIDRSDSIYILHKYKNISLDKFSTLASEKDRSDKKKSDLFLSGELKSAPSYTGYRQLIKDMTRFIVEAD</sequence>
<keyword evidence="3" id="KW-1185">Reference proteome</keyword>
<dbReference type="STRING" id="1265820.PCORN_05683"/>
<comment type="caution">
    <text evidence="2">The sequence shown here is derived from an EMBL/GenBank/DDBJ whole genome shotgun (WGS) entry which is preliminary data.</text>
</comment>
<protein>
    <recommendedName>
        <fullName evidence="1">ATPase AAA-type core domain-containing protein</fullName>
    </recommendedName>
</protein>
<proteinExistence type="predicted"/>
<dbReference type="Pfam" id="PF13304">
    <property type="entry name" value="AAA_21"/>
    <property type="match status" value="1"/>
</dbReference>
<dbReference type="Proteomes" id="UP000019254">
    <property type="component" value="Unassembled WGS sequence"/>
</dbReference>